<reference evidence="1 2" key="1">
    <citation type="submission" date="2020-08" db="EMBL/GenBank/DDBJ databases">
        <title>Genomic Encyclopedia of Type Strains, Phase IV (KMG-IV): sequencing the most valuable type-strain genomes for metagenomic binning, comparative biology and taxonomic classification.</title>
        <authorList>
            <person name="Goeker M."/>
        </authorList>
    </citation>
    <scope>NUCLEOTIDE SEQUENCE [LARGE SCALE GENOMIC DNA]</scope>
    <source>
        <strain evidence="1 2">DSM 29007</strain>
    </source>
</reference>
<evidence type="ECO:0000313" key="1">
    <source>
        <dbReference type="EMBL" id="MBB6071291.1"/>
    </source>
</evidence>
<gene>
    <name evidence="1" type="ORF">HNQ61_002915</name>
</gene>
<dbReference type="RefSeq" id="WP_183685672.1">
    <property type="nucleotide sequence ID" value="NZ_JABDTL010000001.1"/>
</dbReference>
<name>A0A841GZR0_9BACT</name>
<comment type="caution">
    <text evidence="1">The sequence shown here is derived from an EMBL/GenBank/DDBJ whole genome shotgun (WGS) entry which is preliminary data.</text>
</comment>
<organism evidence="1 2">
    <name type="scientific">Longimicrobium terrae</name>
    <dbReference type="NCBI Taxonomy" id="1639882"/>
    <lineage>
        <taxon>Bacteria</taxon>
        <taxon>Pseudomonadati</taxon>
        <taxon>Gemmatimonadota</taxon>
        <taxon>Longimicrobiia</taxon>
        <taxon>Longimicrobiales</taxon>
        <taxon>Longimicrobiaceae</taxon>
        <taxon>Longimicrobium</taxon>
    </lineage>
</organism>
<dbReference type="AlphaFoldDB" id="A0A841GZR0"/>
<evidence type="ECO:0000313" key="2">
    <source>
        <dbReference type="Proteomes" id="UP000582837"/>
    </source>
</evidence>
<protein>
    <submittedName>
        <fullName evidence="1">Uncharacterized protein</fullName>
    </submittedName>
</protein>
<proteinExistence type="predicted"/>
<accession>A0A841GZR0</accession>
<dbReference type="Proteomes" id="UP000582837">
    <property type="component" value="Unassembled WGS sequence"/>
</dbReference>
<keyword evidence="2" id="KW-1185">Reference proteome</keyword>
<dbReference type="EMBL" id="JACHIA010000007">
    <property type="protein sequence ID" value="MBB6071291.1"/>
    <property type="molecule type" value="Genomic_DNA"/>
</dbReference>
<sequence>MIPIDRFSLEQHAGEYKDWPLRTRVLVDGQPTELFIPGYVLLHQFAVDDGYLLVSDYDCPFEEATVFALVSPDLRLLSRRTVGVAYNTFLLTGLEWTGPRELIASFDDFHVRVTLRRRGIPYLWPRISIRRIRSLHGGTATDWDHAEQQSSGGRAENNINNTFICSLRLCCSA</sequence>